<reference evidence="7" key="1">
    <citation type="journal article" date="2014" name="Front. Microbiol.">
        <title>High frequency of phylogenetically diverse reductive dehalogenase-homologous genes in deep subseafloor sedimentary metagenomes.</title>
        <authorList>
            <person name="Kawai M."/>
            <person name="Futagami T."/>
            <person name="Toyoda A."/>
            <person name="Takaki Y."/>
            <person name="Nishi S."/>
            <person name="Hori S."/>
            <person name="Arai W."/>
            <person name="Tsubouchi T."/>
            <person name="Morono Y."/>
            <person name="Uchiyama I."/>
            <person name="Ito T."/>
            <person name="Fujiyama A."/>
            <person name="Inagaki F."/>
            <person name="Takami H."/>
        </authorList>
    </citation>
    <scope>NUCLEOTIDE SEQUENCE</scope>
    <source>
        <strain evidence="7">Expedition CK06-06</strain>
    </source>
</reference>
<dbReference type="InterPro" id="IPR044035">
    <property type="entry name" value="DUF5698"/>
</dbReference>
<dbReference type="InterPro" id="IPR022930">
    <property type="entry name" value="UPF0316"/>
</dbReference>
<protein>
    <recommendedName>
        <fullName evidence="6">DUF5698 domain-containing protein</fullName>
    </recommendedName>
</protein>
<evidence type="ECO:0000313" key="7">
    <source>
        <dbReference type="EMBL" id="GAI75172.1"/>
    </source>
</evidence>
<feature type="transmembrane region" description="Helical" evidence="5">
    <location>
        <begin position="58"/>
        <end position="79"/>
    </location>
</feature>
<feature type="domain" description="DUF5698" evidence="6">
    <location>
        <begin position="46"/>
        <end position="103"/>
    </location>
</feature>
<keyword evidence="4 5" id="KW-0472">Membrane</keyword>
<evidence type="ECO:0000256" key="5">
    <source>
        <dbReference type="SAM" id="Phobius"/>
    </source>
</evidence>
<keyword evidence="1" id="KW-1003">Cell membrane</keyword>
<evidence type="ECO:0000256" key="1">
    <source>
        <dbReference type="ARBA" id="ARBA00022475"/>
    </source>
</evidence>
<organism evidence="7">
    <name type="scientific">marine sediment metagenome</name>
    <dbReference type="NCBI Taxonomy" id="412755"/>
    <lineage>
        <taxon>unclassified sequences</taxon>
        <taxon>metagenomes</taxon>
        <taxon>ecological metagenomes</taxon>
    </lineage>
</organism>
<evidence type="ECO:0000256" key="4">
    <source>
        <dbReference type="ARBA" id="ARBA00023136"/>
    </source>
</evidence>
<proteinExistence type="predicted"/>
<dbReference type="PANTHER" id="PTHR40060:SF1">
    <property type="entry name" value="UPF0316 PROTEIN YEBE"/>
    <property type="match status" value="1"/>
</dbReference>
<feature type="transmembrane region" description="Helical" evidence="5">
    <location>
        <begin position="28"/>
        <end position="51"/>
    </location>
</feature>
<evidence type="ECO:0000259" key="6">
    <source>
        <dbReference type="Pfam" id="PF18955"/>
    </source>
</evidence>
<feature type="non-terminal residue" evidence="7">
    <location>
        <position position="163"/>
    </location>
</feature>
<accession>X1R336</accession>
<name>X1R336_9ZZZZ</name>
<dbReference type="EMBL" id="BARW01014393">
    <property type="protein sequence ID" value="GAI75172.1"/>
    <property type="molecule type" value="Genomic_DNA"/>
</dbReference>
<evidence type="ECO:0000256" key="3">
    <source>
        <dbReference type="ARBA" id="ARBA00022989"/>
    </source>
</evidence>
<comment type="caution">
    <text evidence="7">The sequence shown here is derived from an EMBL/GenBank/DDBJ whole genome shotgun (WGS) entry which is preliminary data.</text>
</comment>
<dbReference type="AlphaFoldDB" id="X1R336"/>
<dbReference type="PANTHER" id="PTHR40060">
    <property type="entry name" value="UPF0316 PROTEIN YEBE"/>
    <property type="match status" value="1"/>
</dbReference>
<keyword evidence="2 5" id="KW-0812">Transmembrane</keyword>
<dbReference type="Pfam" id="PF18955">
    <property type="entry name" value="DUF5698"/>
    <property type="match status" value="1"/>
</dbReference>
<keyword evidence="3 5" id="KW-1133">Transmembrane helix</keyword>
<gene>
    <name evidence="7" type="ORF">S12H4_25524</name>
</gene>
<sequence length="163" mass="18049">MNFQIIGVKYLSIIKFLYPGENMEMGNIFWPIIIFFAITIVISIGTLRLILMVRGQRILSIIIGFFEASIGIAAIAKIIRDVSGIYSILAYGAGFAAGLFIGMVISDKISKNIMSTNIISNKFHNEIEEVLRENGFGVTSFYGNGKDGNLKILNVICRNTKMV</sequence>
<feature type="transmembrane region" description="Helical" evidence="5">
    <location>
        <begin position="85"/>
        <end position="105"/>
    </location>
</feature>
<evidence type="ECO:0000256" key="2">
    <source>
        <dbReference type="ARBA" id="ARBA00022692"/>
    </source>
</evidence>